<protein>
    <submittedName>
        <fullName evidence="2">Uncharacterized protein</fullName>
    </submittedName>
</protein>
<sequence length="164" mass="17491">MRSRATHIHSGFGGGGFLGQSQSGMLGGPKGGFGFDRWRRLFGLGDLGAAVGTEELTDQTLLVALSVDGGNDFQADDWGAHRLAEHFLGPERETESERGVFALGSVDPCLPLHGGTGCLRREHTERLPVKSAGDERKEANELQLHVRSVPQGDDVTAGQNTNGR</sequence>
<name>A0A4Z2JGK6_9TELE</name>
<accession>A0A4Z2JGK6</accession>
<feature type="compositionally biased region" description="Basic and acidic residues" evidence="1">
    <location>
        <begin position="126"/>
        <end position="140"/>
    </location>
</feature>
<dbReference type="EMBL" id="SRLO01000004">
    <property type="protein sequence ID" value="TNN88798.1"/>
    <property type="molecule type" value="Genomic_DNA"/>
</dbReference>
<gene>
    <name evidence="2" type="ORF">EYF80_001130</name>
</gene>
<feature type="region of interest" description="Disordered" evidence="1">
    <location>
        <begin position="126"/>
        <end position="164"/>
    </location>
</feature>
<reference evidence="2 3" key="1">
    <citation type="submission" date="2019-03" db="EMBL/GenBank/DDBJ databases">
        <title>First draft genome of Liparis tanakae, snailfish: a comprehensive survey of snailfish specific genes.</title>
        <authorList>
            <person name="Kim W."/>
            <person name="Song I."/>
            <person name="Jeong J.-H."/>
            <person name="Kim D."/>
            <person name="Kim S."/>
            <person name="Ryu S."/>
            <person name="Song J.Y."/>
            <person name="Lee S.K."/>
        </authorList>
    </citation>
    <scope>NUCLEOTIDE SEQUENCE [LARGE SCALE GENOMIC DNA]</scope>
    <source>
        <tissue evidence="2">Muscle</tissue>
    </source>
</reference>
<dbReference type="AlphaFoldDB" id="A0A4Z2JGK6"/>
<organism evidence="2 3">
    <name type="scientific">Liparis tanakae</name>
    <name type="common">Tanaka's snailfish</name>
    <dbReference type="NCBI Taxonomy" id="230148"/>
    <lineage>
        <taxon>Eukaryota</taxon>
        <taxon>Metazoa</taxon>
        <taxon>Chordata</taxon>
        <taxon>Craniata</taxon>
        <taxon>Vertebrata</taxon>
        <taxon>Euteleostomi</taxon>
        <taxon>Actinopterygii</taxon>
        <taxon>Neopterygii</taxon>
        <taxon>Teleostei</taxon>
        <taxon>Neoteleostei</taxon>
        <taxon>Acanthomorphata</taxon>
        <taxon>Eupercaria</taxon>
        <taxon>Perciformes</taxon>
        <taxon>Cottioidei</taxon>
        <taxon>Cottales</taxon>
        <taxon>Liparidae</taxon>
        <taxon>Liparis</taxon>
    </lineage>
</organism>
<evidence type="ECO:0000256" key="1">
    <source>
        <dbReference type="SAM" id="MobiDB-lite"/>
    </source>
</evidence>
<evidence type="ECO:0000313" key="2">
    <source>
        <dbReference type="EMBL" id="TNN88798.1"/>
    </source>
</evidence>
<keyword evidence="3" id="KW-1185">Reference proteome</keyword>
<dbReference type="Proteomes" id="UP000314294">
    <property type="component" value="Unassembled WGS sequence"/>
</dbReference>
<dbReference type="OrthoDB" id="10623692at2759"/>
<comment type="caution">
    <text evidence="2">The sequence shown here is derived from an EMBL/GenBank/DDBJ whole genome shotgun (WGS) entry which is preliminary data.</text>
</comment>
<proteinExistence type="predicted"/>
<evidence type="ECO:0000313" key="3">
    <source>
        <dbReference type="Proteomes" id="UP000314294"/>
    </source>
</evidence>